<protein>
    <submittedName>
        <fullName evidence="2">DJ-1/PfpI family protein</fullName>
    </submittedName>
</protein>
<dbReference type="InterPro" id="IPR052158">
    <property type="entry name" value="INH-QAR"/>
</dbReference>
<dbReference type="PANTHER" id="PTHR43130">
    <property type="entry name" value="ARAC-FAMILY TRANSCRIPTIONAL REGULATOR"/>
    <property type="match status" value="1"/>
</dbReference>
<dbReference type="Proteomes" id="UP000637383">
    <property type="component" value="Unassembled WGS sequence"/>
</dbReference>
<dbReference type="SUPFAM" id="SSF52317">
    <property type="entry name" value="Class I glutamine amidotransferase-like"/>
    <property type="match status" value="1"/>
</dbReference>
<proteinExistence type="predicted"/>
<dbReference type="Gene3D" id="3.40.50.880">
    <property type="match status" value="1"/>
</dbReference>
<dbReference type="PANTHER" id="PTHR43130:SF2">
    <property type="entry name" value="DJ-1_PFPI DOMAIN-CONTAINING PROTEIN"/>
    <property type="match status" value="1"/>
</dbReference>
<name>A0ABR8KBT4_9NOSO</name>
<gene>
    <name evidence="2" type="ORF">H6H03_16985</name>
</gene>
<organism evidence="2 3">
    <name type="scientific">Nostoc paludosum FACHB-159</name>
    <dbReference type="NCBI Taxonomy" id="2692908"/>
    <lineage>
        <taxon>Bacteria</taxon>
        <taxon>Bacillati</taxon>
        <taxon>Cyanobacteriota</taxon>
        <taxon>Cyanophyceae</taxon>
        <taxon>Nostocales</taxon>
        <taxon>Nostocaceae</taxon>
        <taxon>Nostoc</taxon>
    </lineage>
</organism>
<keyword evidence="3" id="KW-1185">Reference proteome</keyword>
<dbReference type="Pfam" id="PF01965">
    <property type="entry name" value="DJ-1_PfpI"/>
    <property type="match status" value="1"/>
</dbReference>
<dbReference type="EMBL" id="JACJTU010000015">
    <property type="protein sequence ID" value="MBD2735567.1"/>
    <property type="molecule type" value="Genomic_DNA"/>
</dbReference>
<reference evidence="2 3" key="1">
    <citation type="journal article" date="2020" name="ISME J.">
        <title>Comparative genomics reveals insights into cyanobacterial evolution and habitat adaptation.</title>
        <authorList>
            <person name="Chen M.Y."/>
            <person name="Teng W.K."/>
            <person name="Zhao L."/>
            <person name="Hu C.X."/>
            <person name="Zhou Y.K."/>
            <person name="Han B.P."/>
            <person name="Song L.R."/>
            <person name="Shu W.S."/>
        </authorList>
    </citation>
    <scope>NUCLEOTIDE SEQUENCE [LARGE SCALE GENOMIC DNA]</scope>
    <source>
        <strain evidence="2 3">FACHB-159</strain>
    </source>
</reference>
<feature type="domain" description="DJ-1/PfpI" evidence="1">
    <location>
        <begin position="1"/>
        <end position="161"/>
    </location>
</feature>
<dbReference type="InterPro" id="IPR029062">
    <property type="entry name" value="Class_I_gatase-like"/>
</dbReference>
<evidence type="ECO:0000259" key="1">
    <source>
        <dbReference type="Pfam" id="PF01965"/>
    </source>
</evidence>
<comment type="caution">
    <text evidence="2">The sequence shown here is derived from an EMBL/GenBank/DDBJ whole genome shotgun (WGS) entry which is preliminary data.</text>
</comment>
<dbReference type="RefSeq" id="WP_190956222.1">
    <property type="nucleotide sequence ID" value="NZ_JACJTU010000015.1"/>
</dbReference>
<sequence length="187" mass="20445">MKLAIVAFENFTDIDVFLLWDLLNRVTASDWSVQILGEQTHHTSRSGLTIPMHGHVQLANTSDVVLFSSGSETRQKMKDADYLSQFNLNPEHQLIGSMCSGALILAALGLLQGKQATTYPTAKQLLENFGVFVVERSLVIEDNIATAAGCLAAQYLAGWVIERKLGIQMKETVLTSVLPVGQGLSFH</sequence>
<accession>A0ABR8KBT4</accession>
<dbReference type="InterPro" id="IPR002818">
    <property type="entry name" value="DJ-1/PfpI"/>
</dbReference>
<evidence type="ECO:0000313" key="2">
    <source>
        <dbReference type="EMBL" id="MBD2735567.1"/>
    </source>
</evidence>
<evidence type="ECO:0000313" key="3">
    <source>
        <dbReference type="Proteomes" id="UP000637383"/>
    </source>
</evidence>